<evidence type="ECO:0000313" key="2">
    <source>
        <dbReference type="Proteomes" id="UP001153269"/>
    </source>
</evidence>
<keyword evidence="2" id="KW-1185">Reference proteome</keyword>
<dbReference type="Proteomes" id="UP001153269">
    <property type="component" value="Unassembled WGS sequence"/>
</dbReference>
<dbReference type="AlphaFoldDB" id="A0A9N7YUP0"/>
<comment type="caution">
    <text evidence="1">The sequence shown here is derived from an EMBL/GenBank/DDBJ whole genome shotgun (WGS) entry which is preliminary data.</text>
</comment>
<proteinExistence type="predicted"/>
<protein>
    <submittedName>
        <fullName evidence="1">Uncharacterized protein</fullName>
    </submittedName>
</protein>
<dbReference type="EMBL" id="CADEAL010003557">
    <property type="protein sequence ID" value="CAB1445106.1"/>
    <property type="molecule type" value="Genomic_DNA"/>
</dbReference>
<evidence type="ECO:0000313" key="1">
    <source>
        <dbReference type="EMBL" id="CAB1445106.1"/>
    </source>
</evidence>
<sequence>MAKPGQPGVEEHWRAQSYDPIQHLWDQLCYMVVTYSLSTPPLTVMQMSSGLWFCAVSSEVKCCVDTTALGPGHGGTGGRSDGAIKRLTHAGAANQHLSLAAVIQHVASDRGGSERPDRLRGILGGWLQEEGGMEGVNELEEEKMERHPHPLLSICSLPLVHMLLVSNFFLLSPLTDVSSTVKKVPPPPDRMENRIVKAPGVIFTRVWSRKSKYHDSYLSCSRRARETPHSQIGPFPNGRHAAARAVSLSLSSPPYISRILSGLVKEL</sequence>
<accession>A0A9N7YUP0</accession>
<name>A0A9N7YUP0_PLEPL</name>
<reference evidence="1" key="1">
    <citation type="submission" date="2020-03" db="EMBL/GenBank/DDBJ databases">
        <authorList>
            <person name="Weist P."/>
        </authorList>
    </citation>
    <scope>NUCLEOTIDE SEQUENCE</scope>
</reference>
<organism evidence="1 2">
    <name type="scientific">Pleuronectes platessa</name>
    <name type="common">European plaice</name>
    <dbReference type="NCBI Taxonomy" id="8262"/>
    <lineage>
        <taxon>Eukaryota</taxon>
        <taxon>Metazoa</taxon>
        <taxon>Chordata</taxon>
        <taxon>Craniata</taxon>
        <taxon>Vertebrata</taxon>
        <taxon>Euteleostomi</taxon>
        <taxon>Actinopterygii</taxon>
        <taxon>Neopterygii</taxon>
        <taxon>Teleostei</taxon>
        <taxon>Neoteleostei</taxon>
        <taxon>Acanthomorphata</taxon>
        <taxon>Carangaria</taxon>
        <taxon>Pleuronectiformes</taxon>
        <taxon>Pleuronectoidei</taxon>
        <taxon>Pleuronectidae</taxon>
        <taxon>Pleuronectes</taxon>
    </lineage>
</organism>
<gene>
    <name evidence="1" type="ORF">PLEPLA_LOCUS32837</name>
</gene>